<dbReference type="PANTHER" id="PTHR35153:SF1">
    <property type="entry name" value="COILED-COIL DOMAIN-CONTAINING PROTEIN 154"/>
    <property type="match status" value="1"/>
</dbReference>
<dbReference type="WBParaSite" id="MCU_008784-RC">
    <property type="protein sequence ID" value="MCU_008784-RC"/>
    <property type="gene ID" value="MCU_008784"/>
</dbReference>
<keyword evidence="1" id="KW-0175">Coiled coil</keyword>
<feature type="coiled-coil region" evidence="1">
    <location>
        <begin position="441"/>
        <end position="524"/>
    </location>
</feature>
<dbReference type="AlphaFoldDB" id="A0A5K3FIV5"/>
<protein>
    <submittedName>
        <fullName evidence="2">Elastin microfibril interfacer 2</fullName>
    </submittedName>
</protein>
<accession>A0A5K3FIV5</accession>
<dbReference type="PANTHER" id="PTHR35153">
    <property type="entry name" value="COILED-COIL DOMAIN-CONTAINING PROTEIN 154"/>
    <property type="match status" value="1"/>
</dbReference>
<evidence type="ECO:0000256" key="1">
    <source>
        <dbReference type="SAM" id="Coils"/>
    </source>
</evidence>
<reference evidence="2" key="1">
    <citation type="submission" date="2019-11" db="UniProtKB">
        <authorList>
            <consortium name="WormBaseParasite"/>
        </authorList>
    </citation>
    <scope>IDENTIFICATION</scope>
</reference>
<sequence length="555" mass="62910">MFHKSIEDMKVIFYYKLSYSNSARTYEKNVRTGSMNSPAPIHKRKSMNLVELEGRVSATERVNRQILLDISGLKRLLEQNRCSFNDASVHTTNKEFDQKCQPKNLYSTSLDSDDSMVQTPSPHQFHLKSSKRAASGEVTGVSDRLIATDKAIQKLTADLQTISSRCGSQSLDIQNLYQELKNFDNKFENILRTEMRSIQTEIPGNYSQKNQLIQNSIMNNALEQLQVTVTQLQNKTEQDASNRLKFENTVNTSLLEQTNRSSEIEKTIKDTVTELKAMLHHNSQDLDSLRQDMRSKYGEISDKLDLRVTTAFNKMEEKMSNLRTEIETTLSAFNTAISPCESKLAELELKIKKFEQDIPNEITELREDQQVHQKKLLNSLSQLDLAVEVLEQGLSDEKEHLKGVVAAEIKARTSNIYSMQSRLQELDVKVCDAVSRLNSGMDDLNAKTNRLDEDLRKFREEQPPADGTAQISEKIRELELDVIELQKKGLAGSEEVQENLKNIANAVQAVKTALLLKLEKVEEETTGTIKTLLSDVEGLREKLKGSPAMSNSDQD</sequence>
<evidence type="ECO:0000313" key="2">
    <source>
        <dbReference type="WBParaSite" id="MCU_008784-RC"/>
    </source>
</evidence>
<feature type="coiled-coil region" evidence="1">
    <location>
        <begin position="312"/>
        <end position="364"/>
    </location>
</feature>
<dbReference type="InterPro" id="IPR029512">
    <property type="entry name" value="CCDC154"/>
</dbReference>
<proteinExistence type="predicted"/>
<feature type="coiled-coil region" evidence="1">
    <location>
        <begin position="173"/>
        <end position="238"/>
    </location>
</feature>
<organism evidence="2">
    <name type="scientific">Mesocestoides corti</name>
    <name type="common">Flatworm</name>
    <dbReference type="NCBI Taxonomy" id="53468"/>
    <lineage>
        <taxon>Eukaryota</taxon>
        <taxon>Metazoa</taxon>
        <taxon>Spiralia</taxon>
        <taxon>Lophotrochozoa</taxon>
        <taxon>Platyhelminthes</taxon>
        <taxon>Cestoda</taxon>
        <taxon>Eucestoda</taxon>
        <taxon>Cyclophyllidea</taxon>
        <taxon>Mesocestoididae</taxon>
        <taxon>Mesocestoides</taxon>
    </lineage>
</organism>
<name>A0A5K3FIV5_MESCO</name>